<feature type="domain" description="F-box protein At3g26010-like beta-propeller" evidence="1">
    <location>
        <begin position="110"/>
        <end position="297"/>
    </location>
</feature>
<keyword evidence="3" id="KW-1185">Reference proteome</keyword>
<dbReference type="EMBL" id="KZ305021">
    <property type="protein sequence ID" value="PIA59969.1"/>
    <property type="molecule type" value="Genomic_DNA"/>
</dbReference>
<evidence type="ECO:0000313" key="3">
    <source>
        <dbReference type="Proteomes" id="UP000230069"/>
    </source>
</evidence>
<gene>
    <name evidence="2" type="ORF">AQUCO_00400685v1</name>
</gene>
<dbReference type="OrthoDB" id="1549426at2759"/>
<dbReference type="AlphaFoldDB" id="A0A2G5EW66"/>
<dbReference type="Proteomes" id="UP000230069">
    <property type="component" value="Unassembled WGS sequence"/>
</dbReference>
<dbReference type="InParanoid" id="A0A2G5EW66"/>
<dbReference type="InterPro" id="IPR056592">
    <property type="entry name" value="Beta-prop_At3g26010-like"/>
</dbReference>
<evidence type="ECO:0000313" key="2">
    <source>
        <dbReference type="EMBL" id="PIA59969.1"/>
    </source>
</evidence>
<accession>A0A2G5EW66</accession>
<dbReference type="InterPro" id="IPR055290">
    <property type="entry name" value="At3g26010-like"/>
</dbReference>
<evidence type="ECO:0000259" key="1">
    <source>
        <dbReference type="Pfam" id="PF24750"/>
    </source>
</evidence>
<protein>
    <recommendedName>
        <fullName evidence="1">F-box protein At3g26010-like beta-propeller domain-containing protein</fullName>
    </recommendedName>
</protein>
<organism evidence="2 3">
    <name type="scientific">Aquilegia coerulea</name>
    <name type="common">Rocky mountain columbine</name>
    <dbReference type="NCBI Taxonomy" id="218851"/>
    <lineage>
        <taxon>Eukaryota</taxon>
        <taxon>Viridiplantae</taxon>
        <taxon>Streptophyta</taxon>
        <taxon>Embryophyta</taxon>
        <taxon>Tracheophyta</taxon>
        <taxon>Spermatophyta</taxon>
        <taxon>Magnoliopsida</taxon>
        <taxon>Ranunculales</taxon>
        <taxon>Ranunculaceae</taxon>
        <taxon>Thalictroideae</taxon>
        <taxon>Aquilegia</taxon>
    </lineage>
</organism>
<name>A0A2G5EW66_AQUCA</name>
<dbReference type="PANTHER" id="PTHR35546:SF130">
    <property type="entry name" value="EXPRESSED PROTEIN"/>
    <property type="match status" value="1"/>
</dbReference>
<dbReference type="PANTHER" id="PTHR35546">
    <property type="entry name" value="F-BOX PROTEIN INTERACTION DOMAIN PROTEIN-RELATED"/>
    <property type="match status" value="1"/>
</dbReference>
<sequence length="428" mass="48840">MEMVRSDSKSEKKAEMVLGGLSGLNEDVQAAIFDRIHIKQLTRMKCSSKAWFGYISQYRQSKPRSSNSTFVCQYKFGDEQENQVFFLNVKEQLGGNVVVETLANYHSHLVNSIDNTKPKINFVGSSNGLIICKSCNSADDNDTVVPYVASPILNQWFSLPPISIGKRKIIMGLAFDGVPQHHFKVLICYSDYLNKYRKYMNCHIYSSDTGNWRNNKAILLSSISETSYMVFDDTSYVYRKGVIHWILNQYLLFYHFEKDFFKIYNLGTTVRRLWESEGYLYYAATCGCGFSIWKLMDDADALYDPRSSNKDIMGKWQCKHVLDLFSLDPCFRVFSGSTSLEELKASIQLLGFDDDLQILYLALPEAILSFSFENQRFGMVSTCRELCGIKDPPKKFLEVLASFSMQPRGVDLSSGADCKLLCPQLSLE</sequence>
<reference evidence="2 3" key="1">
    <citation type="submission" date="2017-09" db="EMBL/GenBank/DDBJ databases">
        <title>WGS assembly of Aquilegia coerulea Goldsmith.</title>
        <authorList>
            <person name="Hodges S."/>
            <person name="Kramer E."/>
            <person name="Nordborg M."/>
            <person name="Tomkins J."/>
            <person name="Borevitz J."/>
            <person name="Derieg N."/>
            <person name="Yan J."/>
            <person name="Mihaltcheva S."/>
            <person name="Hayes R.D."/>
            <person name="Rokhsar D."/>
        </authorList>
    </citation>
    <scope>NUCLEOTIDE SEQUENCE [LARGE SCALE GENOMIC DNA]</scope>
    <source>
        <strain evidence="3">cv. Goldsmith</strain>
    </source>
</reference>
<proteinExistence type="predicted"/>
<dbReference type="Pfam" id="PF24750">
    <property type="entry name" value="b-prop_At3g26010-like"/>
    <property type="match status" value="1"/>
</dbReference>